<sequence length="225" mass="25984">MKIKNISFDLWMTLIRSHPEFKLKRAELIADTFNIKHISPKEIDSFIRSVDNVFDRYNMISGKKLSANKMYRELLQRLVPQNDAVTSEVAIKLREQADTLFLEYRPVFMNDSIPQILSQLREEGYILNLSSNTGFIEGETLRTTLADLGIIEYFDFLIFSDEIDASKPSSHFFQHVYNHINAAKNEVLHIGDNPKADYQGAKNFGFNALLITDPNYTINDIRTKL</sequence>
<dbReference type="AlphaFoldDB" id="A0A2V3PN09"/>
<comment type="caution">
    <text evidence="1">The sequence shown here is derived from an EMBL/GenBank/DDBJ whole genome shotgun (WGS) entry which is preliminary data.</text>
</comment>
<dbReference type="SFLD" id="SFLDS00003">
    <property type="entry name" value="Haloacid_Dehalogenase"/>
    <property type="match status" value="1"/>
</dbReference>
<dbReference type="RefSeq" id="WP_110311748.1">
    <property type="nucleotide sequence ID" value="NZ_QICL01000024.1"/>
</dbReference>
<dbReference type="SFLD" id="SFLDG01129">
    <property type="entry name" value="C1.5:_HAD__Beta-PGM__Phosphata"/>
    <property type="match status" value="1"/>
</dbReference>
<dbReference type="Proteomes" id="UP000247973">
    <property type="component" value="Unassembled WGS sequence"/>
</dbReference>
<name>A0A2V3PN09_9BACT</name>
<dbReference type="Gene3D" id="1.10.150.400">
    <property type="match status" value="1"/>
</dbReference>
<accession>A0A2V3PN09</accession>
<dbReference type="InterPro" id="IPR036412">
    <property type="entry name" value="HAD-like_sf"/>
</dbReference>
<dbReference type="SUPFAM" id="SSF56784">
    <property type="entry name" value="HAD-like"/>
    <property type="match status" value="1"/>
</dbReference>
<dbReference type="PANTHER" id="PTHR46191:SF2">
    <property type="entry name" value="HALOACID DEHALOGENASE-LIKE HYDROLASE DOMAIN-CONTAINING PROTEIN 3"/>
    <property type="match status" value="1"/>
</dbReference>
<dbReference type="InterPro" id="IPR051828">
    <property type="entry name" value="HAD-like_hydrolase_domain"/>
</dbReference>
<dbReference type="InterPro" id="IPR006439">
    <property type="entry name" value="HAD-SF_hydro_IA"/>
</dbReference>
<dbReference type="GO" id="GO:0016787">
    <property type="term" value="F:hydrolase activity"/>
    <property type="evidence" value="ECO:0007669"/>
    <property type="project" value="UniProtKB-KW"/>
</dbReference>
<dbReference type="PRINTS" id="PR00413">
    <property type="entry name" value="HADHALOGNASE"/>
</dbReference>
<organism evidence="1 2">
    <name type="scientific">Dysgonomonas alginatilytica</name>
    <dbReference type="NCBI Taxonomy" id="1605892"/>
    <lineage>
        <taxon>Bacteria</taxon>
        <taxon>Pseudomonadati</taxon>
        <taxon>Bacteroidota</taxon>
        <taxon>Bacteroidia</taxon>
        <taxon>Bacteroidales</taxon>
        <taxon>Dysgonomonadaceae</taxon>
        <taxon>Dysgonomonas</taxon>
    </lineage>
</organism>
<gene>
    <name evidence="1" type="ORF">CLV62_12424</name>
</gene>
<evidence type="ECO:0000313" key="2">
    <source>
        <dbReference type="Proteomes" id="UP000247973"/>
    </source>
</evidence>
<protein>
    <submittedName>
        <fullName evidence="1">Putative hydrolase of the HAD superfamily</fullName>
    </submittedName>
</protein>
<keyword evidence="2" id="KW-1185">Reference proteome</keyword>
<keyword evidence="1" id="KW-0378">Hydrolase</keyword>
<dbReference type="NCBIfam" id="TIGR01549">
    <property type="entry name" value="HAD-SF-IA-v1"/>
    <property type="match status" value="1"/>
</dbReference>
<evidence type="ECO:0000313" key="1">
    <source>
        <dbReference type="EMBL" id="PXV61869.1"/>
    </source>
</evidence>
<dbReference type="InterPro" id="IPR023214">
    <property type="entry name" value="HAD_sf"/>
</dbReference>
<dbReference type="Gene3D" id="3.40.50.1000">
    <property type="entry name" value="HAD superfamily/HAD-like"/>
    <property type="match status" value="1"/>
</dbReference>
<dbReference type="EMBL" id="QICL01000024">
    <property type="protein sequence ID" value="PXV61869.1"/>
    <property type="molecule type" value="Genomic_DNA"/>
</dbReference>
<dbReference type="Pfam" id="PF00702">
    <property type="entry name" value="Hydrolase"/>
    <property type="match status" value="1"/>
</dbReference>
<proteinExistence type="predicted"/>
<dbReference type="PANTHER" id="PTHR46191">
    <property type="match status" value="1"/>
</dbReference>
<dbReference type="OrthoDB" id="3669651at2"/>
<reference evidence="1 2" key="1">
    <citation type="submission" date="2018-03" db="EMBL/GenBank/DDBJ databases">
        <title>Genomic Encyclopedia of Archaeal and Bacterial Type Strains, Phase II (KMG-II): from individual species to whole genera.</title>
        <authorList>
            <person name="Goeker M."/>
        </authorList>
    </citation>
    <scope>NUCLEOTIDE SEQUENCE [LARGE SCALE GENOMIC DNA]</scope>
    <source>
        <strain evidence="1 2">DSM 100214</strain>
    </source>
</reference>